<dbReference type="PANTHER" id="PTHR43353">
    <property type="entry name" value="SUCCINATE-SEMIALDEHYDE DEHYDROGENASE, MITOCHONDRIAL"/>
    <property type="match status" value="1"/>
</dbReference>
<dbReference type="PhylomeDB" id="B8M191"/>
<feature type="domain" description="Aldehyde dehydrogenase" evidence="2">
    <location>
        <begin position="32"/>
        <end position="259"/>
    </location>
</feature>
<dbReference type="InterPro" id="IPR016161">
    <property type="entry name" value="Ald_DH/histidinol_DH"/>
</dbReference>
<dbReference type="GO" id="GO:0009450">
    <property type="term" value="P:gamma-aminobutyric acid catabolic process"/>
    <property type="evidence" value="ECO:0007669"/>
    <property type="project" value="TreeGrafter"/>
</dbReference>
<dbReference type="RefSeq" id="XP_002477996.1">
    <property type="nucleotide sequence ID" value="XM_002477951.1"/>
</dbReference>
<accession>B8M191</accession>
<dbReference type="VEuPathDB" id="FungiDB:TSTA_082660"/>
<dbReference type="OrthoDB" id="310895at2759"/>
<keyword evidence="1" id="KW-0560">Oxidoreductase</keyword>
<dbReference type="FunFam" id="3.40.605.10:FF:000063">
    <property type="entry name" value="Succinate-semialdehyde dehydrogenase, mitochondrial"/>
    <property type="match status" value="1"/>
</dbReference>
<name>B8M191_TALSN</name>
<dbReference type="InParanoid" id="B8M191"/>
<gene>
    <name evidence="3" type="ORF">TSTA_082660</name>
</gene>
<dbReference type="Gene3D" id="3.40.605.10">
    <property type="entry name" value="Aldehyde Dehydrogenase, Chain A, domain 1"/>
    <property type="match status" value="1"/>
</dbReference>
<dbReference type="Proteomes" id="UP000001745">
    <property type="component" value="Unassembled WGS sequence"/>
</dbReference>
<dbReference type="InterPro" id="IPR050740">
    <property type="entry name" value="Aldehyde_DH_Superfamily"/>
</dbReference>
<dbReference type="InterPro" id="IPR016162">
    <property type="entry name" value="Ald_DH_N"/>
</dbReference>
<evidence type="ECO:0000313" key="4">
    <source>
        <dbReference type="Proteomes" id="UP000001745"/>
    </source>
</evidence>
<evidence type="ECO:0000256" key="1">
    <source>
        <dbReference type="ARBA" id="ARBA00023002"/>
    </source>
</evidence>
<dbReference type="Pfam" id="PF00171">
    <property type="entry name" value="Aldedh"/>
    <property type="match status" value="1"/>
</dbReference>
<sequence>MKSTSLLQKNIPYTFHDPTLLDNRPYVGGTWNNHNERKTFEVEDCNASDYSAAIEIAHKTFPSYKTLSPKIRGKLLRNWSRQVSESAQDLAAICTLELGKPFKESLRAVDYAVTFLDWFANLAEQGCGMSPFQALLLLKDGRLESGPFVNQSVSSALLHPNNSGVLKKIAPALAVGCTVVHKPAPETPLCAITLAKTCERAGFPAGAYNMLPSSPKNASSIGSLFSSHSLVRHVTFTGSISVGKFLAEKCGANLKKMTIQFRPETARGDSKECTPRKSVG</sequence>
<dbReference type="PANTHER" id="PTHR43353:SF7">
    <property type="entry name" value="SUCCINATE SEMIALDEHYDE DEHYDROGENASE (EUROFUNG)"/>
    <property type="match status" value="1"/>
</dbReference>
<evidence type="ECO:0000313" key="3">
    <source>
        <dbReference type="EMBL" id="EED21033.1"/>
    </source>
</evidence>
<dbReference type="GO" id="GO:0004777">
    <property type="term" value="F:succinate-semialdehyde dehydrogenase (NAD+) activity"/>
    <property type="evidence" value="ECO:0007669"/>
    <property type="project" value="TreeGrafter"/>
</dbReference>
<dbReference type="HOGENOM" id="CLU_005391_6_0_1"/>
<keyword evidence="4" id="KW-1185">Reference proteome</keyword>
<reference evidence="4" key="1">
    <citation type="journal article" date="2015" name="Genome Announc.">
        <title>Genome sequence of the AIDS-associated pathogen Penicillium marneffei (ATCC18224) and its near taxonomic relative Talaromyces stipitatus (ATCC10500).</title>
        <authorList>
            <person name="Nierman W.C."/>
            <person name="Fedorova-Abrams N.D."/>
            <person name="Andrianopoulos A."/>
        </authorList>
    </citation>
    <scope>NUCLEOTIDE SEQUENCE [LARGE SCALE GENOMIC DNA]</scope>
    <source>
        <strain evidence="4">ATCC 10500 / CBS 375.48 / QM 6759 / NRRL 1006</strain>
    </source>
</reference>
<dbReference type="eggNOG" id="KOG2451">
    <property type="taxonomic scope" value="Eukaryota"/>
</dbReference>
<organism evidence="3 4">
    <name type="scientific">Talaromyces stipitatus (strain ATCC 10500 / CBS 375.48 / QM 6759 / NRRL 1006)</name>
    <name type="common">Penicillium stipitatum</name>
    <dbReference type="NCBI Taxonomy" id="441959"/>
    <lineage>
        <taxon>Eukaryota</taxon>
        <taxon>Fungi</taxon>
        <taxon>Dikarya</taxon>
        <taxon>Ascomycota</taxon>
        <taxon>Pezizomycotina</taxon>
        <taxon>Eurotiomycetes</taxon>
        <taxon>Eurotiomycetidae</taxon>
        <taxon>Eurotiales</taxon>
        <taxon>Trichocomaceae</taxon>
        <taxon>Talaromyces</taxon>
        <taxon>Talaromyces sect. Talaromyces</taxon>
    </lineage>
</organism>
<protein>
    <submittedName>
        <fullName evidence="3">Succinate semialdehyde dehydrogenase, putative</fullName>
    </submittedName>
</protein>
<dbReference type="AlphaFoldDB" id="B8M191"/>
<dbReference type="STRING" id="441959.B8M191"/>
<dbReference type="EMBL" id="EQ962653">
    <property type="protein sequence ID" value="EED21033.1"/>
    <property type="molecule type" value="Genomic_DNA"/>
</dbReference>
<dbReference type="SUPFAM" id="SSF53720">
    <property type="entry name" value="ALDH-like"/>
    <property type="match status" value="1"/>
</dbReference>
<dbReference type="InterPro" id="IPR015590">
    <property type="entry name" value="Aldehyde_DH_dom"/>
</dbReference>
<evidence type="ECO:0000259" key="2">
    <source>
        <dbReference type="Pfam" id="PF00171"/>
    </source>
</evidence>
<dbReference type="GO" id="GO:0005737">
    <property type="term" value="C:cytoplasm"/>
    <property type="evidence" value="ECO:0007669"/>
    <property type="project" value="TreeGrafter"/>
</dbReference>
<dbReference type="OMA" id="FANEAHP"/>
<proteinExistence type="predicted"/>
<dbReference type="GeneID" id="8105144"/>